<dbReference type="EMBL" id="JANPWB010000008">
    <property type="protein sequence ID" value="KAJ1160140.1"/>
    <property type="molecule type" value="Genomic_DNA"/>
</dbReference>
<gene>
    <name evidence="1" type="ORF">NDU88_000642</name>
</gene>
<evidence type="ECO:0008006" key="3">
    <source>
        <dbReference type="Google" id="ProtNLM"/>
    </source>
</evidence>
<evidence type="ECO:0000313" key="2">
    <source>
        <dbReference type="Proteomes" id="UP001066276"/>
    </source>
</evidence>
<protein>
    <recommendedName>
        <fullName evidence="3">Secreted protein</fullName>
    </recommendedName>
</protein>
<comment type="caution">
    <text evidence="1">The sequence shown here is derived from an EMBL/GenBank/DDBJ whole genome shotgun (WGS) entry which is preliminary data.</text>
</comment>
<name>A0AAV7S7K4_PLEWA</name>
<reference evidence="1" key="1">
    <citation type="journal article" date="2022" name="bioRxiv">
        <title>Sequencing and chromosome-scale assembly of the giantPleurodeles waltlgenome.</title>
        <authorList>
            <person name="Brown T."/>
            <person name="Elewa A."/>
            <person name="Iarovenko S."/>
            <person name="Subramanian E."/>
            <person name="Araus A.J."/>
            <person name="Petzold A."/>
            <person name="Susuki M."/>
            <person name="Suzuki K.-i.T."/>
            <person name="Hayashi T."/>
            <person name="Toyoda A."/>
            <person name="Oliveira C."/>
            <person name="Osipova E."/>
            <person name="Leigh N.D."/>
            <person name="Simon A."/>
            <person name="Yun M.H."/>
        </authorList>
    </citation>
    <scope>NUCLEOTIDE SEQUENCE</scope>
    <source>
        <strain evidence="1">20211129_DDA</strain>
        <tissue evidence="1">Liver</tissue>
    </source>
</reference>
<keyword evidence="2" id="KW-1185">Reference proteome</keyword>
<evidence type="ECO:0000313" key="1">
    <source>
        <dbReference type="EMBL" id="KAJ1160140.1"/>
    </source>
</evidence>
<proteinExistence type="predicted"/>
<organism evidence="1 2">
    <name type="scientific">Pleurodeles waltl</name>
    <name type="common">Iberian ribbed newt</name>
    <dbReference type="NCBI Taxonomy" id="8319"/>
    <lineage>
        <taxon>Eukaryota</taxon>
        <taxon>Metazoa</taxon>
        <taxon>Chordata</taxon>
        <taxon>Craniata</taxon>
        <taxon>Vertebrata</taxon>
        <taxon>Euteleostomi</taxon>
        <taxon>Amphibia</taxon>
        <taxon>Batrachia</taxon>
        <taxon>Caudata</taxon>
        <taxon>Salamandroidea</taxon>
        <taxon>Salamandridae</taxon>
        <taxon>Pleurodelinae</taxon>
        <taxon>Pleurodeles</taxon>
    </lineage>
</organism>
<dbReference type="AlphaFoldDB" id="A0AAV7S7K4"/>
<dbReference type="Proteomes" id="UP001066276">
    <property type="component" value="Chromosome 4_2"/>
</dbReference>
<accession>A0AAV7S7K4</accession>
<sequence length="74" mass="8080">MGFARRGYMFERLAWAATPCLGSFGTCTVPGVPKSLFTLHSCCPQALDLGRLLGQQMKMEAPACASWVHLLNAY</sequence>